<accession>A0ABU0LE70</accession>
<comment type="caution">
    <text evidence="2">The sequence shown here is derived from an EMBL/GenBank/DDBJ whole genome shotgun (WGS) entry which is preliminary data.</text>
</comment>
<organism evidence="2 3">
    <name type="scientific">Xanthobacter agilis</name>
    <dbReference type="NCBI Taxonomy" id="47492"/>
    <lineage>
        <taxon>Bacteria</taxon>
        <taxon>Pseudomonadati</taxon>
        <taxon>Pseudomonadota</taxon>
        <taxon>Alphaproteobacteria</taxon>
        <taxon>Hyphomicrobiales</taxon>
        <taxon>Xanthobacteraceae</taxon>
        <taxon>Xanthobacter</taxon>
    </lineage>
</organism>
<keyword evidence="3" id="KW-1185">Reference proteome</keyword>
<evidence type="ECO:0000313" key="3">
    <source>
        <dbReference type="Proteomes" id="UP001241747"/>
    </source>
</evidence>
<feature type="transmembrane region" description="Helical" evidence="1">
    <location>
        <begin position="44"/>
        <end position="63"/>
    </location>
</feature>
<evidence type="ECO:0000256" key="1">
    <source>
        <dbReference type="SAM" id="Phobius"/>
    </source>
</evidence>
<dbReference type="Proteomes" id="UP001241747">
    <property type="component" value="Unassembled WGS sequence"/>
</dbReference>
<keyword evidence="1" id="KW-1133">Transmembrane helix</keyword>
<name>A0ABU0LE70_XANAG</name>
<gene>
    <name evidence="2" type="ORF">QOZ94_002189</name>
</gene>
<proteinExistence type="predicted"/>
<reference evidence="2 3" key="1">
    <citation type="submission" date="2023-07" db="EMBL/GenBank/DDBJ databases">
        <title>Genomic Encyclopedia of Type Strains, Phase IV (KMG-IV): sequencing the most valuable type-strain genomes for metagenomic binning, comparative biology and taxonomic classification.</title>
        <authorList>
            <person name="Goeker M."/>
        </authorList>
    </citation>
    <scope>NUCLEOTIDE SEQUENCE [LARGE SCALE GENOMIC DNA]</scope>
    <source>
        <strain evidence="2 3">DSM 3770</strain>
    </source>
</reference>
<sequence length="190" mass="19464">MRTLDFLFAVWALLLTPGPTNTLLALSGAATGLGRAVRLMPAELAAYLLVSVPLAVCGAELLAQWPDAARLLKLAAALWVSVLAVKLWRFEAAPGTAGDVTARRVFVTTLMNPKALIIGLVLLPPGGAPEFPLHLGLFAGSVLAVAGLWVGAGALLRRGTAGATPVLFRRAAACWLAVLAIGLAGAALSA</sequence>
<protein>
    <submittedName>
        <fullName evidence="2">Threonine/homoserine/homoserine lactone efflux protein</fullName>
    </submittedName>
</protein>
<dbReference type="EMBL" id="JAUSVY010000004">
    <property type="protein sequence ID" value="MDQ0505393.1"/>
    <property type="molecule type" value="Genomic_DNA"/>
</dbReference>
<evidence type="ECO:0000313" key="2">
    <source>
        <dbReference type="EMBL" id="MDQ0505393.1"/>
    </source>
</evidence>
<keyword evidence="1" id="KW-0812">Transmembrane</keyword>
<feature type="transmembrane region" description="Helical" evidence="1">
    <location>
        <begin position="167"/>
        <end position="188"/>
    </location>
</feature>
<dbReference type="RefSeq" id="WP_237344556.1">
    <property type="nucleotide sequence ID" value="NZ_JABWGX010000004.1"/>
</dbReference>
<feature type="transmembrane region" description="Helical" evidence="1">
    <location>
        <begin position="133"/>
        <end position="155"/>
    </location>
</feature>
<keyword evidence="1" id="KW-0472">Membrane</keyword>